<feature type="compositionally biased region" description="Low complexity" evidence="4">
    <location>
        <begin position="809"/>
        <end position="828"/>
    </location>
</feature>
<dbReference type="InterPro" id="IPR003877">
    <property type="entry name" value="SPRY_dom"/>
</dbReference>
<feature type="repeat" description="ANK" evidence="3">
    <location>
        <begin position="1110"/>
        <end position="1144"/>
    </location>
</feature>
<dbReference type="Gene3D" id="2.60.120.920">
    <property type="match status" value="1"/>
</dbReference>
<keyword evidence="1" id="KW-0677">Repeat</keyword>
<feature type="compositionally biased region" description="Basic and acidic residues" evidence="4">
    <location>
        <begin position="785"/>
        <end position="807"/>
    </location>
</feature>
<evidence type="ECO:0000256" key="1">
    <source>
        <dbReference type="ARBA" id="ARBA00022737"/>
    </source>
</evidence>
<feature type="repeat" description="ANK" evidence="3">
    <location>
        <begin position="1294"/>
        <end position="1326"/>
    </location>
</feature>
<organism evidence="6 7">
    <name type="scientific">Dothistroma septosporum (strain NZE10 / CBS 128990)</name>
    <name type="common">Red band needle blight fungus</name>
    <name type="synonym">Mycosphaerella pini</name>
    <dbReference type="NCBI Taxonomy" id="675120"/>
    <lineage>
        <taxon>Eukaryota</taxon>
        <taxon>Fungi</taxon>
        <taxon>Dikarya</taxon>
        <taxon>Ascomycota</taxon>
        <taxon>Pezizomycotina</taxon>
        <taxon>Dothideomycetes</taxon>
        <taxon>Dothideomycetidae</taxon>
        <taxon>Mycosphaerellales</taxon>
        <taxon>Mycosphaerellaceae</taxon>
        <taxon>Dothistroma</taxon>
    </lineage>
</organism>
<dbReference type="InterPro" id="IPR044736">
    <property type="entry name" value="Gid1/RanBPM/SPLA_SPRY"/>
</dbReference>
<dbReference type="PROSITE" id="PS50188">
    <property type="entry name" value="B302_SPRY"/>
    <property type="match status" value="1"/>
</dbReference>
<evidence type="ECO:0000313" key="6">
    <source>
        <dbReference type="EMBL" id="EME42101.1"/>
    </source>
</evidence>
<reference evidence="6 7" key="2">
    <citation type="journal article" date="2012" name="PLoS Pathog.">
        <title>Diverse lifestyles and strategies of plant pathogenesis encoded in the genomes of eighteen Dothideomycetes fungi.</title>
        <authorList>
            <person name="Ohm R.A."/>
            <person name="Feau N."/>
            <person name="Henrissat B."/>
            <person name="Schoch C.L."/>
            <person name="Horwitz B.A."/>
            <person name="Barry K.W."/>
            <person name="Condon B.J."/>
            <person name="Copeland A.C."/>
            <person name="Dhillon B."/>
            <person name="Glaser F."/>
            <person name="Hesse C.N."/>
            <person name="Kosti I."/>
            <person name="LaButti K."/>
            <person name="Lindquist E.A."/>
            <person name="Lucas S."/>
            <person name="Salamov A.A."/>
            <person name="Bradshaw R.E."/>
            <person name="Ciuffetti L."/>
            <person name="Hamelin R.C."/>
            <person name="Kema G.H.J."/>
            <person name="Lawrence C."/>
            <person name="Scott J.A."/>
            <person name="Spatafora J.W."/>
            <person name="Turgeon B.G."/>
            <person name="de Wit P.J.G.M."/>
            <person name="Zhong S."/>
            <person name="Goodwin S.B."/>
            <person name="Grigoriev I.V."/>
        </authorList>
    </citation>
    <scope>NUCLEOTIDE SEQUENCE [LARGE SCALE GENOMIC DNA]</scope>
    <source>
        <strain evidence="7">NZE10 / CBS 128990</strain>
    </source>
</reference>
<dbReference type="PANTHER" id="PTHR24126">
    <property type="entry name" value="ANKYRIN REPEAT, PH AND SEC7 DOMAIN CONTAINING PROTEIN SECG-RELATED"/>
    <property type="match status" value="1"/>
</dbReference>
<proteinExistence type="predicted"/>
<evidence type="ECO:0000256" key="4">
    <source>
        <dbReference type="SAM" id="MobiDB-lite"/>
    </source>
</evidence>
<gene>
    <name evidence="6" type="ORF">DOTSEDRAFT_73017</name>
</gene>
<feature type="repeat" description="ANK" evidence="3">
    <location>
        <begin position="1002"/>
        <end position="1035"/>
    </location>
</feature>
<dbReference type="SMART" id="SM00449">
    <property type="entry name" value="SPRY"/>
    <property type="match status" value="1"/>
</dbReference>
<evidence type="ECO:0000313" key="7">
    <source>
        <dbReference type="Proteomes" id="UP000016933"/>
    </source>
</evidence>
<dbReference type="Gene3D" id="3.40.50.300">
    <property type="entry name" value="P-loop containing nucleotide triphosphate hydrolases"/>
    <property type="match status" value="1"/>
</dbReference>
<protein>
    <recommendedName>
        <fullName evidence="5">B30.2/SPRY domain-containing protein</fullName>
    </recommendedName>
</protein>
<feature type="domain" description="B30.2/SPRY" evidence="5">
    <location>
        <begin position="1400"/>
        <end position="1603"/>
    </location>
</feature>
<dbReference type="OrthoDB" id="3647333at2759"/>
<evidence type="ECO:0000256" key="3">
    <source>
        <dbReference type="PROSITE-ProRule" id="PRU00023"/>
    </source>
</evidence>
<dbReference type="Pfam" id="PF00023">
    <property type="entry name" value="Ank"/>
    <property type="match status" value="1"/>
</dbReference>
<keyword evidence="2 3" id="KW-0040">ANK repeat</keyword>
<dbReference type="eggNOG" id="KOG4177">
    <property type="taxonomic scope" value="Eukaryota"/>
</dbReference>
<keyword evidence="7" id="KW-1185">Reference proteome</keyword>
<sequence length="1636" mass="182491">MAQPSLYQTGLSEFQKVAQSRVKDIRDQQRLDAFLRSNGSPADARQSGLSLREDAGQKYGQAKIGGKKIDPSWISNILDNIQNFVMVGDFVMTKAPESVATAWFAVSLGLGAIQNNYALYGLFGAGLSDMTEMMVLISHYDRLYDERYKKGFQPSELLNKLYKDIAETYVAMLELAFSIHRHLDASGLARLRHALKDLTGQELSKFSARTERLRTQKQKVLEASEGAFQDRTAKQLGEVADAAEAIRANVEDIKNFQKISEEFIQSQLAFQEELKTQLNDIKAGSKPRSQWDWAMQRFEEIKKQLQPLEKSRGRLERILDRQLEGTCSWLSSHELYAKWLESSSSRSLCITGVEGVGKSMLLASIFNELTAEEASAPRAVQYLSCGMTNSGETGDDSPQSVSRIRNTIIYQLFELASQDESNAILLDTCNKVFDNPKKNKVSKVKQNNKRDDSMPELGEALTRLSTELKQDVVIVLDDVDRMSDEDQRVLYDDLQDAIKRTNVDGLQQRSICILAGASRPSIYQELVGNEKSIDVGDHNQADVALKITTELANLSGWSEAQKTEAKDAILGRAGQIFKYVDQIAVPFIREPFQGPLSERLDDLPYGMDETYVQAVRALPTNYQALLRTALSWTLFTYEPVKALEIMEAFNGTYSSQPTEEDLSAVKEDDPKQSHASELQMQQLSTAGSAFLSFWKDDFDQCVVGVKDAAQIKQFCLRSTESLARSTTSCFSPCAHCKLNMASPQSLSFSEKEAHLELAITCVQTLCNPLFWKRYHAWPVANDSTPEDKTKNEVLKTEGKNDVDRVADEAAAATSTMSTTNSTTSSTGSEQDKSAASSNVETQNLTSSATSLSAPEAEDDADDSADDEDRSPDIFKINTSSTDNDTANTFDLGAWLAPYFRYEMLHWYDHIKRAETLWTREERIDHPRWKVLLELLDCLAFERTQDFAKCQAILFNQQEVDEHLGLPWERGTWKPLHVAAFLALTSWTEHLIDRGESLTEVCNDRTVLQAAARGYGTKEILELLLQKGADSNAETDQRMPAVHSWLWTNPTLECMELFVRHGAKLDTIDIVNGWSILHYFADTAEDVKVLDLLLREDVYGNRANINVEDNAGETPLHVLMSRREVPADILASFIDRGADVNVEDKDSERPLYEASIAGDHAAMEIILPKVTDIDDPNNWGRRALHQAAWSGYTECVTTLLKWKADPNILDKHDRTPLFFACLGFNAETVQVVLDALVAADYKAMEINKVTKRGRTPLRQAAAHGFERAIEKILTITKGSDDAERRLVIDQADYRKRRTALHAAAYWGQVGATRLLLDHGADATIKDKDGKTALELACARWVLSGQQHFEDTIALLVDKDPGSAVTDQDLHSSAAANGSRRILEKLHILQTDLTKADSFGWTPLMLARSFGHTEAEQFLQRVDSARMDTLPTRWVNVPAHVDVDATGKSLKCSSPALAAISTDKPLRGDLKSYYFEVLSKKMEGVEQAPYPAIAIGFCTLGAAALRFPGWEPSQSAPHARSWAYHTDDGTFRASSGEVEERDELRCEPGDTFGCGVDLQANTMWITKNGEKIETDFFKNVRGRLFPVIGLLDIAEVETNFRAHFEERKVESDEKDVVAKGATAPGADTVLEACDVEKS</sequence>
<dbReference type="STRING" id="675120.N1PLB1"/>
<reference evidence="7" key="1">
    <citation type="journal article" date="2012" name="PLoS Genet.">
        <title>The genomes of the fungal plant pathogens Cladosporium fulvum and Dothistroma septosporum reveal adaptation to different hosts and lifestyles but also signatures of common ancestry.</title>
        <authorList>
            <person name="de Wit P.J.G.M."/>
            <person name="van der Burgt A."/>
            <person name="Oekmen B."/>
            <person name="Stergiopoulos I."/>
            <person name="Abd-Elsalam K.A."/>
            <person name="Aerts A.L."/>
            <person name="Bahkali A.H."/>
            <person name="Beenen H.G."/>
            <person name="Chettri P."/>
            <person name="Cox M.P."/>
            <person name="Datema E."/>
            <person name="de Vries R.P."/>
            <person name="Dhillon B."/>
            <person name="Ganley A.R."/>
            <person name="Griffiths S.A."/>
            <person name="Guo Y."/>
            <person name="Hamelin R.C."/>
            <person name="Henrissat B."/>
            <person name="Kabir M.S."/>
            <person name="Jashni M.K."/>
            <person name="Kema G."/>
            <person name="Klaubauf S."/>
            <person name="Lapidus A."/>
            <person name="Levasseur A."/>
            <person name="Lindquist E."/>
            <person name="Mehrabi R."/>
            <person name="Ohm R.A."/>
            <person name="Owen T.J."/>
            <person name="Salamov A."/>
            <person name="Schwelm A."/>
            <person name="Schijlen E."/>
            <person name="Sun H."/>
            <person name="van den Burg H.A."/>
            <person name="van Ham R.C.H.J."/>
            <person name="Zhang S."/>
            <person name="Goodwin S.B."/>
            <person name="Grigoriev I.V."/>
            <person name="Collemare J."/>
            <person name="Bradshaw R.E."/>
        </authorList>
    </citation>
    <scope>NUCLEOTIDE SEQUENCE [LARGE SCALE GENOMIC DNA]</scope>
    <source>
        <strain evidence="7">NZE10 / CBS 128990</strain>
    </source>
</reference>
<dbReference type="SUPFAM" id="SSF48403">
    <property type="entry name" value="Ankyrin repeat"/>
    <property type="match status" value="2"/>
</dbReference>
<accession>N1PLB1</accession>
<dbReference type="InterPro" id="IPR001870">
    <property type="entry name" value="B30.2/SPRY"/>
</dbReference>
<dbReference type="SUPFAM" id="SSF49899">
    <property type="entry name" value="Concanavalin A-like lectins/glucanases"/>
    <property type="match status" value="1"/>
</dbReference>
<dbReference type="InterPro" id="IPR036770">
    <property type="entry name" value="Ankyrin_rpt-contain_sf"/>
</dbReference>
<dbReference type="Pfam" id="PF00622">
    <property type="entry name" value="SPRY"/>
    <property type="match status" value="1"/>
</dbReference>
<dbReference type="OMA" id="FMREPFR"/>
<dbReference type="InterPro" id="IPR043136">
    <property type="entry name" value="B30.2/SPRY_sf"/>
</dbReference>
<dbReference type="PROSITE" id="PS50088">
    <property type="entry name" value="ANK_REPEAT"/>
    <property type="match status" value="4"/>
</dbReference>
<dbReference type="InterPro" id="IPR002110">
    <property type="entry name" value="Ankyrin_rpt"/>
</dbReference>
<dbReference type="EMBL" id="KB446541">
    <property type="protein sequence ID" value="EME42101.1"/>
    <property type="molecule type" value="Genomic_DNA"/>
</dbReference>
<dbReference type="InterPro" id="IPR003593">
    <property type="entry name" value="AAA+_ATPase"/>
</dbReference>
<dbReference type="InterPro" id="IPR013320">
    <property type="entry name" value="ConA-like_dom_sf"/>
</dbReference>
<dbReference type="InterPro" id="IPR027417">
    <property type="entry name" value="P-loop_NTPase"/>
</dbReference>
<dbReference type="Proteomes" id="UP000016933">
    <property type="component" value="Unassembled WGS sequence"/>
</dbReference>
<feature type="repeat" description="ANK" evidence="3">
    <location>
        <begin position="1178"/>
        <end position="1210"/>
    </location>
</feature>
<dbReference type="PROSITE" id="PS50297">
    <property type="entry name" value="ANK_REP_REGION"/>
    <property type="match status" value="2"/>
</dbReference>
<feature type="compositionally biased region" description="Polar residues" evidence="4">
    <location>
        <begin position="833"/>
        <end position="851"/>
    </location>
</feature>
<dbReference type="InterPro" id="IPR056884">
    <property type="entry name" value="NPHP3-like_N"/>
</dbReference>
<evidence type="ECO:0000259" key="5">
    <source>
        <dbReference type="PROSITE" id="PS50188"/>
    </source>
</evidence>
<feature type="region of interest" description="Disordered" evidence="4">
    <location>
        <begin position="781"/>
        <end position="879"/>
    </location>
</feature>
<name>N1PLB1_DOTSN</name>
<dbReference type="eggNOG" id="KOG1477">
    <property type="taxonomic scope" value="Eukaryota"/>
</dbReference>
<feature type="compositionally biased region" description="Basic and acidic residues" evidence="4">
    <location>
        <begin position="663"/>
        <end position="674"/>
    </location>
</feature>
<dbReference type="Pfam" id="PF12796">
    <property type="entry name" value="Ank_2"/>
    <property type="match status" value="2"/>
</dbReference>
<dbReference type="HOGENOM" id="CLU_250897_0_0_1"/>
<dbReference type="SUPFAM" id="SSF52540">
    <property type="entry name" value="P-loop containing nucleoside triphosphate hydrolases"/>
    <property type="match status" value="1"/>
</dbReference>
<dbReference type="SMART" id="SM00248">
    <property type="entry name" value="ANK"/>
    <property type="match status" value="10"/>
</dbReference>
<evidence type="ECO:0000256" key="2">
    <source>
        <dbReference type="ARBA" id="ARBA00023043"/>
    </source>
</evidence>
<dbReference type="CDD" id="cd12885">
    <property type="entry name" value="SPRY_RanBP_like"/>
    <property type="match status" value="1"/>
</dbReference>
<feature type="compositionally biased region" description="Acidic residues" evidence="4">
    <location>
        <begin position="855"/>
        <end position="869"/>
    </location>
</feature>
<dbReference type="Gene3D" id="1.25.40.20">
    <property type="entry name" value="Ankyrin repeat-containing domain"/>
    <property type="match status" value="2"/>
</dbReference>
<feature type="region of interest" description="Disordered" evidence="4">
    <location>
        <begin position="657"/>
        <end position="677"/>
    </location>
</feature>
<dbReference type="SMART" id="SM00382">
    <property type="entry name" value="AAA"/>
    <property type="match status" value="1"/>
</dbReference>
<dbReference type="Pfam" id="PF24883">
    <property type="entry name" value="NPHP3_N"/>
    <property type="match status" value="1"/>
</dbReference>